<name>A0A6I6CYW4_9GAMM</name>
<dbReference type="InterPro" id="IPR013766">
    <property type="entry name" value="Thioredoxin_domain"/>
</dbReference>
<feature type="binding site" evidence="3">
    <location>
        <position position="35"/>
    </location>
    <ligand>
        <name>Cu cation</name>
        <dbReference type="ChEBI" id="CHEBI:23378"/>
    </ligand>
</feature>
<dbReference type="FunFam" id="3.40.30.10:FF:000013">
    <property type="entry name" value="Blast:Protein SCO1 homolog, mitochondrial"/>
    <property type="match status" value="1"/>
</dbReference>
<dbReference type="EMBL" id="CP046415">
    <property type="protein sequence ID" value="QGT79596.1"/>
    <property type="molecule type" value="Genomic_DNA"/>
</dbReference>
<dbReference type="Pfam" id="PF02630">
    <property type="entry name" value="SCO1-SenC"/>
    <property type="match status" value="1"/>
</dbReference>
<dbReference type="SUPFAM" id="SSF52833">
    <property type="entry name" value="Thioredoxin-like"/>
    <property type="match status" value="1"/>
</dbReference>
<dbReference type="InterPro" id="IPR003782">
    <property type="entry name" value="SCO1/SenC"/>
</dbReference>
<evidence type="ECO:0000256" key="1">
    <source>
        <dbReference type="ARBA" id="ARBA00010996"/>
    </source>
</evidence>
<gene>
    <name evidence="6" type="ORF">GM160_07395</name>
</gene>
<dbReference type="AlphaFoldDB" id="A0A6I6CYW4"/>
<evidence type="ECO:0000313" key="6">
    <source>
        <dbReference type="EMBL" id="QGT79596.1"/>
    </source>
</evidence>
<evidence type="ECO:0000256" key="3">
    <source>
        <dbReference type="PIRSR" id="PIRSR603782-1"/>
    </source>
</evidence>
<keyword evidence="4" id="KW-1015">Disulfide bond</keyword>
<keyword evidence="7" id="KW-1185">Reference proteome</keyword>
<protein>
    <submittedName>
        <fullName evidence="6">Redoxin domain-containing protein</fullName>
    </submittedName>
</protein>
<evidence type="ECO:0000259" key="5">
    <source>
        <dbReference type="PROSITE" id="PS51352"/>
    </source>
</evidence>
<reference evidence="6 7" key="1">
    <citation type="submission" date="2019-11" db="EMBL/GenBank/DDBJ databases">
        <authorList>
            <person name="Zhang J."/>
            <person name="Sun C."/>
        </authorList>
    </citation>
    <scope>NUCLEOTIDE SEQUENCE [LARGE SCALE GENOMIC DNA]</scope>
    <source>
        <strain evidence="7">sp2</strain>
    </source>
</reference>
<proteinExistence type="inferred from homology"/>
<feature type="binding site" evidence="3">
    <location>
        <position position="123"/>
    </location>
    <ligand>
        <name>Cu cation</name>
        <dbReference type="ChEBI" id="CHEBI:23378"/>
    </ligand>
</feature>
<sequence>MPDLEFELTDHTGQPVTAEDYRGKVTLMFFGYTSCQHVCPVALSKLAAATRELGDQADKVEILFVAVDPKRDKKVLDDYVTEFTPDLVGLTGTQKQLKAVAKRYRVAFSYEKPREDGFYIVNHSGAVFVFGPQGKVRLLIDEQAKTANITEDLRNLIEQSSG</sequence>
<dbReference type="PROSITE" id="PS51352">
    <property type="entry name" value="THIOREDOXIN_2"/>
    <property type="match status" value="1"/>
</dbReference>
<dbReference type="Proteomes" id="UP000427716">
    <property type="component" value="Chromosome"/>
</dbReference>
<dbReference type="PANTHER" id="PTHR12151:SF25">
    <property type="entry name" value="LINALOOL DEHYDRATASE_ISOMERASE DOMAIN-CONTAINING PROTEIN"/>
    <property type="match status" value="1"/>
</dbReference>
<comment type="similarity">
    <text evidence="1">Belongs to the SCO1/2 family.</text>
</comment>
<dbReference type="PANTHER" id="PTHR12151">
    <property type="entry name" value="ELECTRON TRANSPORT PROTIN SCO1/SENC FAMILY MEMBER"/>
    <property type="match status" value="1"/>
</dbReference>
<dbReference type="GO" id="GO:0046872">
    <property type="term" value="F:metal ion binding"/>
    <property type="evidence" value="ECO:0007669"/>
    <property type="project" value="UniProtKB-KW"/>
</dbReference>
<keyword evidence="3" id="KW-0479">Metal-binding</keyword>
<organism evidence="6 7">
    <name type="scientific">Guyparkeria halophila</name>
    <dbReference type="NCBI Taxonomy" id="47960"/>
    <lineage>
        <taxon>Bacteria</taxon>
        <taxon>Pseudomonadati</taxon>
        <taxon>Pseudomonadota</taxon>
        <taxon>Gammaproteobacteria</taxon>
        <taxon>Chromatiales</taxon>
        <taxon>Thioalkalibacteraceae</taxon>
        <taxon>Guyparkeria</taxon>
    </lineage>
</organism>
<feature type="disulfide bond" description="Redox-active" evidence="4">
    <location>
        <begin position="35"/>
        <end position="39"/>
    </location>
</feature>
<feature type="binding site" evidence="3">
    <location>
        <position position="39"/>
    </location>
    <ligand>
        <name>Cu cation</name>
        <dbReference type="ChEBI" id="CHEBI:23378"/>
    </ligand>
</feature>
<evidence type="ECO:0000313" key="7">
    <source>
        <dbReference type="Proteomes" id="UP000427716"/>
    </source>
</evidence>
<dbReference type="InterPro" id="IPR036249">
    <property type="entry name" value="Thioredoxin-like_sf"/>
</dbReference>
<accession>A0A6I6CYW4</accession>
<dbReference type="KEGG" id="ghl:GM160_07395"/>
<dbReference type="CDD" id="cd02968">
    <property type="entry name" value="SCO"/>
    <property type="match status" value="1"/>
</dbReference>
<feature type="domain" description="Thioredoxin" evidence="5">
    <location>
        <begin position="1"/>
        <end position="162"/>
    </location>
</feature>
<dbReference type="Gene3D" id="3.40.30.10">
    <property type="entry name" value="Glutaredoxin"/>
    <property type="match status" value="1"/>
</dbReference>
<evidence type="ECO:0000256" key="4">
    <source>
        <dbReference type="PIRSR" id="PIRSR603782-2"/>
    </source>
</evidence>
<evidence type="ECO:0000256" key="2">
    <source>
        <dbReference type="ARBA" id="ARBA00023008"/>
    </source>
</evidence>
<keyword evidence="2 3" id="KW-0186">Copper</keyword>